<evidence type="ECO:0000313" key="4">
    <source>
        <dbReference type="EMBL" id="MFC6713450.1"/>
    </source>
</evidence>
<evidence type="ECO:0000313" key="5">
    <source>
        <dbReference type="Proteomes" id="UP001596356"/>
    </source>
</evidence>
<dbReference type="EMBL" id="JBHSWJ010000002">
    <property type="protein sequence ID" value="MFC6713450.1"/>
    <property type="molecule type" value="Genomic_DNA"/>
</dbReference>
<dbReference type="PANTHER" id="PTHR42736">
    <property type="entry name" value="PROTEIN-GLUTAMINE GAMMA-GLUTAMYLTRANSFERASE"/>
    <property type="match status" value="1"/>
</dbReference>
<feature type="transmembrane region" description="Helical" evidence="2">
    <location>
        <begin position="140"/>
        <end position="158"/>
    </location>
</feature>
<evidence type="ECO:0000256" key="1">
    <source>
        <dbReference type="SAM" id="MobiDB-lite"/>
    </source>
</evidence>
<keyword evidence="5" id="KW-1185">Reference proteome</keyword>
<feature type="transmembrane region" description="Helical" evidence="2">
    <location>
        <begin position="211"/>
        <end position="230"/>
    </location>
</feature>
<feature type="transmembrane region" description="Helical" evidence="2">
    <location>
        <begin position="604"/>
        <end position="628"/>
    </location>
</feature>
<evidence type="ECO:0000259" key="3">
    <source>
        <dbReference type="SMART" id="SM00460"/>
    </source>
</evidence>
<dbReference type="Pfam" id="PF01841">
    <property type="entry name" value="Transglut_core"/>
    <property type="match status" value="1"/>
</dbReference>
<feature type="region of interest" description="Disordered" evidence="1">
    <location>
        <begin position="549"/>
        <end position="598"/>
    </location>
</feature>
<keyword evidence="2" id="KW-0472">Membrane</keyword>
<feature type="compositionally biased region" description="Low complexity" evidence="1">
    <location>
        <begin position="573"/>
        <end position="598"/>
    </location>
</feature>
<dbReference type="InterPro" id="IPR021878">
    <property type="entry name" value="TgpA_N"/>
</dbReference>
<feature type="transmembrane region" description="Helical" evidence="2">
    <location>
        <begin position="112"/>
        <end position="133"/>
    </location>
</feature>
<feature type="transmembrane region" description="Helical" evidence="2">
    <location>
        <begin position="164"/>
        <end position="182"/>
    </location>
</feature>
<dbReference type="InterPro" id="IPR002931">
    <property type="entry name" value="Transglutaminase-like"/>
</dbReference>
<feature type="compositionally biased region" description="Polar residues" evidence="1">
    <location>
        <begin position="554"/>
        <end position="566"/>
    </location>
</feature>
<dbReference type="SUPFAM" id="SSF54001">
    <property type="entry name" value="Cysteine proteinases"/>
    <property type="match status" value="1"/>
</dbReference>
<gene>
    <name evidence="4" type="ORF">ACFQBT_06215</name>
</gene>
<comment type="caution">
    <text evidence="4">The sequence shown here is derived from an EMBL/GenBank/DDBJ whole genome shotgun (WGS) entry which is preliminary data.</text>
</comment>
<dbReference type="InterPro" id="IPR052901">
    <property type="entry name" value="Bact_TGase-like"/>
</dbReference>
<feature type="transmembrane region" description="Helical" evidence="2">
    <location>
        <begin position="57"/>
        <end position="77"/>
    </location>
</feature>
<dbReference type="Pfam" id="PF11992">
    <property type="entry name" value="TgpA_N"/>
    <property type="match status" value="1"/>
</dbReference>
<name>A0ABW2ARK6_9MICO</name>
<protein>
    <submittedName>
        <fullName evidence="4">TransglutaminaseTgpA domain-containing protein</fullName>
    </submittedName>
</protein>
<keyword evidence="2" id="KW-1133">Transmembrane helix</keyword>
<reference evidence="5" key="1">
    <citation type="journal article" date="2019" name="Int. J. Syst. Evol. Microbiol.">
        <title>The Global Catalogue of Microorganisms (GCM) 10K type strain sequencing project: providing services to taxonomists for standard genome sequencing and annotation.</title>
        <authorList>
            <consortium name="The Broad Institute Genomics Platform"/>
            <consortium name="The Broad Institute Genome Sequencing Center for Infectious Disease"/>
            <person name="Wu L."/>
            <person name="Ma J."/>
        </authorList>
    </citation>
    <scope>NUCLEOTIDE SEQUENCE [LARGE SCALE GENOMIC DNA]</scope>
    <source>
        <strain evidence="5">NBRC 106593</strain>
    </source>
</reference>
<keyword evidence="2" id="KW-0812">Transmembrane</keyword>
<dbReference type="RefSeq" id="WP_377821215.1">
    <property type="nucleotide sequence ID" value="NZ_JBHSWJ010000002.1"/>
</dbReference>
<proteinExistence type="predicted"/>
<dbReference type="SMART" id="SM00460">
    <property type="entry name" value="TGc"/>
    <property type="match status" value="1"/>
</dbReference>
<accession>A0ABW2ARK6</accession>
<dbReference type="Proteomes" id="UP001596356">
    <property type="component" value="Unassembled WGS sequence"/>
</dbReference>
<organism evidence="4 5">
    <name type="scientific">Branchiibius cervicis</name>
    <dbReference type="NCBI Taxonomy" id="908252"/>
    <lineage>
        <taxon>Bacteria</taxon>
        <taxon>Bacillati</taxon>
        <taxon>Actinomycetota</taxon>
        <taxon>Actinomycetes</taxon>
        <taxon>Micrococcales</taxon>
        <taxon>Dermacoccaceae</taxon>
        <taxon>Branchiibius</taxon>
    </lineage>
</organism>
<dbReference type="InterPro" id="IPR038765">
    <property type="entry name" value="Papain-like_cys_pep_sf"/>
</dbReference>
<feature type="domain" description="Transglutaminase-like" evidence="3">
    <location>
        <begin position="471"/>
        <end position="542"/>
    </location>
</feature>
<dbReference type="Gene3D" id="3.10.620.30">
    <property type="match status" value="1"/>
</dbReference>
<feature type="transmembrane region" description="Helical" evidence="2">
    <location>
        <begin position="30"/>
        <end position="50"/>
    </location>
</feature>
<dbReference type="PANTHER" id="PTHR42736:SF1">
    <property type="entry name" value="PROTEIN-GLUTAMINE GAMMA-GLUTAMYLTRANSFERASE"/>
    <property type="match status" value="1"/>
</dbReference>
<sequence>MRRTASVQALLAAAATLVAAWPLTSLIETGPWIWPIVAMVVGVAGVGMLLRAVRTPSALVPAVQVLLAVVAIALIYLPHTLSPGVLLDATQALIADGIHTGQVAAPPAPATVGLRFLIAVAVTGFALITDICAATLRAPVLAGVPLLGAFLISAANTAVGLNPVYFVVLAVIWLTMVATQHAQDLQRDVTVRTQALQPRALESPLSGHGHVARLIAVPVILLAALLPMLIPHASAHFFAQGLARGAGDGPVTIGFATDLDLGADLNSTNPSPVLTYTTSSLVTPPLRVTVTSTYRDGHWVPDEGVPSAVISDNNTVLPVPAATDADARFTTGSMKVSGSVLAPDLFAAPYPLRTADLNRPTWLFDERTGAIQPNGSVKDYSLTYRLLKNDEEPAGDERLDPDVSEPALAVDRASESAVRRTLAPLRASTQWETARNIQNYLRNAGGFTYSLQLADTRRDSDGQPLDPLSNFLATKQGYCTQFASAMVMMARADGIPARLAVGFLPGDPTGTANQYAVRQSDAHAWPELWFSGIGWTRFEPTPGIRATEAPAYTADQTGGVSRNAEPSENDSDTSSAAATSGAAQSSSPPATAAGSSTGDSAPAWLHWAGWLLAVLAIGGAGAVVLPILARRRRESAASGRPTPQRVEAQWQQLVWDLSDLGASAPPPGSPRALERHYRNELHLSGDGQRALRQAVQTLERARYAGAGDDRLDLRQDAQEIVHDVRRSASATMRLRAALWPRSAFFALRDAVAGKARTPARWWADRHR</sequence>
<evidence type="ECO:0000256" key="2">
    <source>
        <dbReference type="SAM" id="Phobius"/>
    </source>
</evidence>